<evidence type="ECO:0000313" key="3">
    <source>
        <dbReference type="Proteomes" id="UP001596157"/>
    </source>
</evidence>
<dbReference type="SMART" id="SM00909">
    <property type="entry name" value="Germane"/>
    <property type="match status" value="1"/>
</dbReference>
<evidence type="ECO:0000259" key="1">
    <source>
        <dbReference type="SMART" id="SM00909"/>
    </source>
</evidence>
<dbReference type="Pfam" id="PF10648">
    <property type="entry name" value="Gmad2"/>
    <property type="match status" value="1"/>
</dbReference>
<dbReference type="EMBL" id="JBHSKF010000026">
    <property type="protein sequence ID" value="MFC5291303.1"/>
    <property type="molecule type" value="Genomic_DNA"/>
</dbReference>
<keyword evidence="3" id="KW-1185">Reference proteome</keyword>
<reference evidence="3" key="1">
    <citation type="journal article" date="2019" name="Int. J. Syst. Evol. Microbiol.">
        <title>The Global Catalogue of Microorganisms (GCM) 10K type strain sequencing project: providing services to taxonomists for standard genome sequencing and annotation.</title>
        <authorList>
            <consortium name="The Broad Institute Genomics Platform"/>
            <consortium name="The Broad Institute Genome Sequencing Center for Infectious Disease"/>
            <person name="Wu L."/>
            <person name="Ma J."/>
        </authorList>
    </citation>
    <scope>NUCLEOTIDE SEQUENCE [LARGE SCALE GENOMIC DNA]</scope>
    <source>
        <strain evidence="3">CCUG 59778</strain>
    </source>
</reference>
<name>A0ABW0EXV5_9PSEU</name>
<proteinExistence type="predicted"/>
<comment type="caution">
    <text evidence="2">The sequence shown here is derived from an EMBL/GenBank/DDBJ whole genome shotgun (WGS) entry which is preliminary data.</text>
</comment>
<accession>A0ABW0EXV5</accession>
<gene>
    <name evidence="2" type="ORF">ACFPM7_30000</name>
</gene>
<dbReference type="RefSeq" id="WP_378251220.1">
    <property type="nucleotide sequence ID" value="NZ_JBHSKF010000026.1"/>
</dbReference>
<sequence length="222" mass="23047">MFPVARTAAPPAVAGDALRALLAGPTAAERAAGYRTAVPAGVTLRGLTIRGGTATVDLTGRFAAGGGSASMFARLAQLTFTLTRFSTVDRVVLWLDGVPVRSFSGEGIVIDHPLVRGDYEDQTPAVLPDSPVAYARVGSPMRVCGTANTFEAVFHLDVRDSTGRTVTTARVQATSGTGTRGTFDVTVRFTGAKPGLGTVIAWYASPRDGARVEVATVPIRLG</sequence>
<evidence type="ECO:0000313" key="2">
    <source>
        <dbReference type="EMBL" id="MFC5291303.1"/>
    </source>
</evidence>
<feature type="domain" description="GerMN" evidence="1">
    <location>
        <begin position="14"/>
        <end position="104"/>
    </location>
</feature>
<dbReference type="InterPro" id="IPR019606">
    <property type="entry name" value="GerMN"/>
</dbReference>
<dbReference type="Proteomes" id="UP001596157">
    <property type="component" value="Unassembled WGS sequence"/>
</dbReference>
<dbReference type="InterPro" id="IPR018911">
    <property type="entry name" value="Gmad2_Ig-like_dom"/>
</dbReference>
<protein>
    <submittedName>
        <fullName evidence="2">GerMN domain-containing protein</fullName>
    </submittedName>
</protein>
<dbReference type="Pfam" id="PF10646">
    <property type="entry name" value="Germane"/>
    <property type="match status" value="1"/>
</dbReference>
<organism evidence="2 3">
    <name type="scientific">Actinokineospora guangxiensis</name>
    <dbReference type="NCBI Taxonomy" id="1490288"/>
    <lineage>
        <taxon>Bacteria</taxon>
        <taxon>Bacillati</taxon>
        <taxon>Actinomycetota</taxon>
        <taxon>Actinomycetes</taxon>
        <taxon>Pseudonocardiales</taxon>
        <taxon>Pseudonocardiaceae</taxon>
        <taxon>Actinokineospora</taxon>
    </lineage>
</organism>